<dbReference type="EMBL" id="AP023420">
    <property type="protein sequence ID" value="BCK85422.1"/>
    <property type="molecule type" value="Genomic_DNA"/>
</dbReference>
<evidence type="ECO:0000313" key="2">
    <source>
        <dbReference type="Proteomes" id="UP000679848"/>
    </source>
</evidence>
<accession>A0A810QHD6</accession>
<protein>
    <submittedName>
        <fullName evidence="1">Uncharacterized protein</fullName>
    </submittedName>
</protein>
<proteinExistence type="predicted"/>
<keyword evidence="2" id="KW-1185">Reference proteome</keyword>
<dbReference type="KEGG" id="pfaa:MM59RIKEN_27410"/>
<dbReference type="Proteomes" id="UP000679848">
    <property type="component" value="Chromosome"/>
</dbReference>
<sequence>MDPRELAGREGGKGKSAEFLFRARERDGFPGKTCETVRGICRGCAIRLQGVLLAHTVGRGVSLPFFYEKNGGHSHEI</sequence>
<dbReference type="AlphaFoldDB" id="A0A810QHD6"/>
<reference evidence="1" key="1">
    <citation type="submission" date="2020-09" db="EMBL/GenBank/DDBJ databases">
        <title>New species isolated from human feces.</title>
        <authorList>
            <person name="Kitahara M."/>
            <person name="Shigeno Y."/>
            <person name="Shime M."/>
            <person name="Matsumoto Y."/>
            <person name="Nakamura S."/>
            <person name="Motooka D."/>
            <person name="Fukuoka S."/>
            <person name="Nishikawa H."/>
            <person name="Benno Y."/>
        </authorList>
    </citation>
    <scope>NUCLEOTIDE SEQUENCE</scope>
    <source>
        <strain evidence="1">MM59</strain>
    </source>
</reference>
<gene>
    <name evidence="1" type="ORF">MM59RIKEN_27410</name>
</gene>
<evidence type="ECO:0000313" key="1">
    <source>
        <dbReference type="EMBL" id="BCK85422.1"/>
    </source>
</evidence>
<name>A0A810QHD6_9FIRM</name>
<organism evidence="1 2">
    <name type="scientific">Pusillibacter faecalis</name>
    <dbReference type="NCBI Taxonomy" id="2714358"/>
    <lineage>
        <taxon>Bacteria</taxon>
        <taxon>Bacillati</taxon>
        <taxon>Bacillota</taxon>
        <taxon>Clostridia</taxon>
        <taxon>Eubacteriales</taxon>
        <taxon>Oscillospiraceae</taxon>
        <taxon>Pusillibacter</taxon>
    </lineage>
</organism>